<evidence type="ECO:0000256" key="1">
    <source>
        <dbReference type="SAM" id="MobiDB-lite"/>
    </source>
</evidence>
<accession>D8U9G0</accession>
<sequence>MRVALIPTPLRRYLMKAAWRAYQGRKAFLRLRNAAGRIQAATKGWYVRKQIQDQRSRQQLEQRFEAALDRHREKMRVLEMEKRALLVLPGSEVEEYEQRRVMAAVKVQAHWRGLVARRKMAQSPERRRREQAARRIQAAFRNARGARGSSSAAPLMTSAAATAAAPAAATSGNETSRGGRRSPSWLRQSGTSVLLGSPQVQGSPATPRGGGGSGGEAVVASPPQRQGQGQRAGLSTGGAEAGGSSAAGGDVHPARDASVMGPRRYKELHAQVEGKLSAYLALARTRGSRRPDPRVADTRLSQLLREYHRSAPDRLAATAERHRSLVVLDTLCAQLDQAVQEALLAEDEERWEALDARWRRKWREVEQLENQRADAVEVLRGETGAGAAAVAAARQAAAMQSKQDEYAARIARAAVAVPVGSQAQNPGSGPSAGPGAAERTT</sequence>
<dbReference type="InParanoid" id="D8U9G0"/>
<dbReference type="AlphaFoldDB" id="D8U9G0"/>
<gene>
    <name evidence="2" type="ORF">VOLCADRAFT_96187</name>
</gene>
<proteinExistence type="predicted"/>
<feature type="region of interest" description="Disordered" evidence="1">
    <location>
        <begin position="164"/>
        <end position="259"/>
    </location>
</feature>
<dbReference type="OrthoDB" id="542278at2759"/>
<dbReference type="EMBL" id="GL378371">
    <property type="protein sequence ID" value="EFJ43579.1"/>
    <property type="molecule type" value="Genomic_DNA"/>
</dbReference>
<dbReference type="InterPro" id="IPR000048">
    <property type="entry name" value="IQ_motif_EF-hand-BS"/>
</dbReference>
<feature type="compositionally biased region" description="Polar residues" evidence="1">
    <location>
        <begin position="185"/>
        <end position="201"/>
    </location>
</feature>
<evidence type="ECO:0000313" key="3">
    <source>
        <dbReference type="Proteomes" id="UP000001058"/>
    </source>
</evidence>
<feature type="region of interest" description="Disordered" evidence="1">
    <location>
        <begin position="419"/>
        <end position="441"/>
    </location>
</feature>
<dbReference type="PROSITE" id="PS50096">
    <property type="entry name" value="IQ"/>
    <property type="match status" value="2"/>
</dbReference>
<protein>
    <submittedName>
        <fullName evidence="2">Uncharacterized protein</fullName>
    </submittedName>
</protein>
<organism evidence="3">
    <name type="scientific">Volvox carteri f. nagariensis</name>
    <dbReference type="NCBI Taxonomy" id="3068"/>
    <lineage>
        <taxon>Eukaryota</taxon>
        <taxon>Viridiplantae</taxon>
        <taxon>Chlorophyta</taxon>
        <taxon>core chlorophytes</taxon>
        <taxon>Chlorophyceae</taxon>
        <taxon>CS clade</taxon>
        <taxon>Chlamydomonadales</taxon>
        <taxon>Volvocaceae</taxon>
        <taxon>Volvox</taxon>
    </lineage>
</organism>
<evidence type="ECO:0000313" key="2">
    <source>
        <dbReference type="EMBL" id="EFJ43579.1"/>
    </source>
</evidence>
<reference evidence="2 3" key="1">
    <citation type="journal article" date="2010" name="Science">
        <title>Genomic analysis of organismal complexity in the multicellular green alga Volvox carteri.</title>
        <authorList>
            <person name="Prochnik S.E."/>
            <person name="Umen J."/>
            <person name="Nedelcu A.M."/>
            <person name="Hallmann A."/>
            <person name="Miller S.M."/>
            <person name="Nishii I."/>
            <person name="Ferris P."/>
            <person name="Kuo A."/>
            <person name="Mitros T."/>
            <person name="Fritz-Laylin L.K."/>
            <person name="Hellsten U."/>
            <person name="Chapman J."/>
            <person name="Simakov O."/>
            <person name="Rensing S.A."/>
            <person name="Terry A."/>
            <person name="Pangilinan J."/>
            <person name="Kapitonov V."/>
            <person name="Jurka J."/>
            <person name="Salamov A."/>
            <person name="Shapiro H."/>
            <person name="Schmutz J."/>
            <person name="Grimwood J."/>
            <person name="Lindquist E."/>
            <person name="Lucas S."/>
            <person name="Grigoriev I.V."/>
            <person name="Schmitt R."/>
            <person name="Kirk D."/>
            <person name="Rokhsar D.S."/>
        </authorList>
    </citation>
    <scope>NUCLEOTIDE SEQUENCE [LARGE SCALE GENOMIC DNA]</scope>
    <source>
        <strain evidence="3">f. Nagariensis / Eve</strain>
    </source>
</reference>
<feature type="compositionally biased region" description="Low complexity" evidence="1">
    <location>
        <begin position="426"/>
        <end position="441"/>
    </location>
</feature>
<feature type="compositionally biased region" description="Low complexity" evidence="1">
    <location>
        <begin position="216"/>
        <end position="234"/>
    </location>
</feature>
<dbReference type="Proteomes" id="UP000001058">
    <property type="component" value="Unassembled WGS sequence"/>
</dbReference>
<keyword evidence="3" id="KW-1185">Reference proteome</keyword>
<dbReference type="RefSeq" id="XP_002955279.1">
    <property type="nucleotide sequence ID" value="XM_002955233.1"/>
</dbReference>
<name>D8U9G0_VOLCA</name>
<dbReference type="Gene3D" id="1.20.5.190">
    <property type="match status" value="2"/>
</dbReference>
<dbReference type="GeneID" id="9616377"/>
<dbReference type="KEGG" id="vcn:VOLCADRAFT_96187"/>
<dbReference type="Pfam" id="PF00612">
    <property type="entry name" value="IQ"/>
    <property type="match status" value="1"/>
</dbReference>
<dbReference type="SMART" id="SM00015">
    <property type="entry name" value="IQ"/>
    <property type="match status" value="2"/>
</dbReference>